<sequence length="217" mass="24023">MLQSALLILLGFLSASFIGLLIAPPIWRRAERLTQRRLEASLPLTRSEITAEKDGLRAKFAMQARRLELLLAASQEREALQKVKIARLEQIIAELKSQTDSAGEALEAGKKRNDSLDERVRYLLSMVADDEDISLLKADSSRFAQQVMRIETVADEARLREDMAALAARVIHVTAEREGKASPIPELLAGEKSLQPGVLSLAERVLALQKHVPKPVS</sequence>
<evidence type="ECO:0000256" key="1">
    <source>
        <dbReference type="SAM" id="Phobius"/>
    </source>
</evidence>
<keyword evidence="1" id="KW-1133">Transmembrane helix</keyword>
<dbReference type="EMBL" id="JBHSLL010000025">
    <property type="protein sequence ID" value="MFC5386119.1"/>
    <property type="molecule type" value="Genomic_DNA"/>
</dbReference>
<comment type="caution">
    <text evidence="2">The sequence shown here is derived from an EMBL/GenBank/DDBJ whole genome shotgun (WGS) entry which is preliminary data.</text>
</comment>
<organism evidence="2 3">
    <name type="scientific">Aquamicrobium segne</name>
    <dbReference type="NCBI Taxonomy" id="469547"/>
    <lineage>
        <taxon>Bacteria</taxon>
        <taxon>Pseudomonadati</taxon>
        <taxon>Pseudomonadota</taxon>
        <taxon>Alphaproteobacteria</taxon>
        <taxon>Hyphomicrobiales</taxon>
        <taxon>Phyllobacteriaceae</taxon>
        <taxon>Aquamicrobium</taxon>
    </lineage>
</organism>
<gene>
    <name evidence="2" type="ORF">ACFPLB_09085</name>
</gene>
<accession>A0ABW0GYF4</accession>
<proteinExistence type="predicted"/>
<keyword evidence="3" id="KW-1185">Reference proteome</keyword>
<feature type="transmembrane region" description="Helical" evidence="1">
    <location>
        <begin position="6"/>
        <end position="27"/>
    </location>
</feature>
<reference evidence="3" key="1">
    <citation type="journal article" date="2019" name="Int. J. Syst. Evol. Microbiol.">
        <title>The Global Catalogue of Microorganisms (GCM) 10K type strain sequencing project: providing services to taxonomists for standard genome sequencing and annotation.</title>
        <authorList>
            <consortium name="The Broad Institute Genomics Platform"/>
            <consortium name="The Broad Institute Genome Sequencing Center for Infectious Disease"/>
            <person name="Wu L."/>
            <person name="Ma J."/>
        </authorList>
    </citation>
    <scope>NUCLEOTIDE SEQUENCE [LARGE SCALE GENOMIC DNA]</scope>
    <source>
        <strain evidence="3">CGMCC 4.1415</strain>
    </source>
</reference>
<keyword evidence="1" id="KW-0472">Membrane</keyword>
<protein>
    <submittedName>
        <fullName evidence="2">Uncharacterized protein</fullName>
    </submittedName>
</protein>
<keyword evidence="1" id="KW-0812">Transmembrane</keyword>
<dbReference type="Proteomes" id="UP001596016">
    <property type="component" value="Unassembled WGS sequence"/>
</dbReference>
<evidence type="ECO:0000313" key="3">
    <source>
        <dbReference type="Proteomes" id="UP001596016"/>
    </source>
</evidence>
<dbReference type="RefSeq" id="WP_378229035.1">
    <property type="nucleotide sequence ID" value="NZ_JBHSLL010000025.1"/>
</dbReference>
<name>A0ABW0GYF4_9HYPH</name>
<evidence type="ECO:0000313" key="2">
    <source>
        <dbReference type="EMBL" id="MFC5386119.1"/>
    </source>
</evidence>